<feature type="domain" description="Flavin reductase like" evidence="4">
    <location>
        <begin position="9"/>
        <end position="172"/>
    </location>
</feature>
<evidence type="ECO:0000256" key="2">
    <source>
        <dbReference type="ARBA" id="ARBA00022630"/>
    </source>
</evidence>
<gene>
    <name evidence="5" type="ORF">I0C86_03520</name>
</gene>
<reference evidence="5 6" key="1">
    <citation type="submission" date="2020-11" db="EMBL/GenBank/DDBJ databases">
        <title>A novel isolate from a Black sea contaminated sediment with potential to produce alkanes: Plantactinospora alkalitolerans sp. nov.</title>
        <authorList>
            <person name="Carro L."/>
            <person name="Veyisoglu A."/>
            <person name="Guven K."/>
            <person name="Schumann P."/>
            <person name="Klenk H.-P."/>
            <person name="Sahin N."/>
        </authorList>
    </citation>
    <scope>NUCLEOTIDE SEQUENCE [LARGE SCALE GENOMIC DNA]</scope>
    <source>
        <strain evidence="5 6">S1510</strain>
    </source>
</reference>
<comment type="caution">
    <text evidence="5">The sequence shown here is derived from an EMBL/GenBank/DDBJ whole genome shotgun (WGS) entry which is preliminary data.</text>
</comment>
<dbReference type="SMART" id="SM00903">
    <property type="entry name" value="Flavin_Reduct"/>
    <property type="match status" value="1"/>
</dbReference>
<evidence type="ECO:0000256" key="3">
    <source>
        <dbReference type="ARBA" id="ARBA00038054"/>
    </source>
</evidence>
<dbReference type="InterPro" id="IPR012349">
    <property type="entry name" value="Split_barrel_FMN-bd"/>
</dbReference>
<dbReference type="InterPro" id="IPR052174">
    <property type="entry name" value="Flavoredoxin"/>
</dbReference>
<comment type="similarity">
    <text evidence="3">Belongs to the flavoredoxin family.</text>
</comment>
<name>A0ABS0GQ88_9ACTN</name>
<keyword evidence="2" id="KW-0285">Flavoprotein</keyword>
<dbReference type="Pfam" id="PF01613">
    <property type="entry name" value="Flavin_Reduct"/>
    <property type="match status" value="1"/>
</dbReference>
<evidence type="ECO:0000313" key="5">
    <source>
        <dbReference type="EMBL" id="MBF9128067.1"/>
    </source>
</evidence>
<protein>
    <submittedName>
        <fullName evidence="5">Flavin reductase family protein</fullName>
    </submittedName>
</protein>
<dbReference type="SUPFAM" id="SSF50475">
    <property type="entry name" value="FMN-binding split barrel"/>
    <property type="match status" value="1"/>
</dbReference>
<dbReference type="EMBL" id="JADPUN010000055">
    <property type="protein sequence ID" value="MBF9128067.1"/>
    <property type="molecule type" value="Genomic_DNA"/>
</dbReference>
<evidence type="ECO:0000313" key="6">
    <source>
        <dbReference type="Proteomes" id="UP000638560"/>
    </source>
</evidence>
<organism evidence="5 6">
    <name type="scientific">Plantactinospora alkalitolerans</name>
    <dbReference type="NCBI Taxonomy" id="2789879"/>
    <lineage>
        <taxon>Bacteria</taxon>
        <taxon>Bacillati</taxon>
        <taxon>Actinomycetota</taxon>
        <taxon>Actinomycetes</taxon>
        <taxon>Micromonosporales</taxon>
        <taxon>Micromonosporaceae</taxon>
        <taxon>Plantactinospora</taxon>
    </lineage>
</organism>
<keyword evidence="6" id="KW-1185">Reference proteome</keyword>
<proteinExistence type="inferred from homology"/>
<dbReference type="InterPro" id="IPR002563">
    <property type="entry name" value="Flavin_Rdtase-like_dom"/>
</dbReference>
<sequence length="216" mass="23649">MHRVIHPRVLYFGTPVVLLSTVNEDGSPNLSPMSSAWWVGRSCMLGLDGTSKTTENLGRTGECVLNLPASEMVEAVDRLALLTGSRVVPPHKLEKGYRYEPEKFATAGLTPWPSDEVAPPRVAECPINLEARIDRIHPFGADGSGVVAVEVRIVRVHVQEGLLIPGSSRHLDPDKWDPLIMKFLEFYGGGTNVHSSRLARGWGAPERRGAHLGRGF</sequence>
<evidence type="ECO:0000256" key="1">
    <source>
        <dbReference type="ARBA" id="ARBA00001917"/>
    </source>
</evidence>
<dbReference type="Gene3D" id="2.30.110.10">
    <property type="entry name" value="Electron Transport, Fmn-binding Protein, Chain A"/>
    <property type="match status" value="1"/>
</dbReference>
<accession>A0ABS0GQ88</accession>
<comment type="cofactor">
    <cofactor evidence="1">
        <name>FMN</name>
        <dbReference type="ChEBI" id="CHEBI:58210"/>
    </cofactor>
</comment>
<dbReference type="Proteomes" id="UP000638560">
    <property type="component" value="Unassembled WGS sequence"/>
</dbReference>
<evidence type="ECO:0000259" key="4">
    <source>
        <dbReference type="SMART" id="SM00903"/>
    </source>
</evidence>
<dbReference type="PANTHER" id="PTHR43567:SF1">
    <property type="entry name" value="FLAVOREDOXIN"/>
    <property type="match status" value="1"/>
</dbReference>
<dbReference type="PANTHER" id="PTHR43567">
    <property type="entry name" value="FLAVOREDOXIN-RELATED-RELATED"/>
    <property type="match status" value="1"/>
</dbReference>